<feature type="region of interest" description="Disordered" evidence="1">
    <location>
        <begin position="1"/>
        <end position="20"/>
    </location>
</feature>
<evidence type="ECO:0000256" key="1">
    <source>
        <dbReference type="SAM" id="MobiDB-lite"/>
    </source>
</evidence>
<accession>A0A8H5BRQ7</accession>
<dbReference type="Proteomes" id="UP000559256">
    <property type="component" value="Unassembled WGS sequence"/>
</dbReference>
<proteinExistence type="predicted"/>
<evidence type="ECO:0000313" key="2">
    <source>
        <dbReference type="EMBL" id="KAF5328011.1"/>
    </source>
</evidence>
<keyword evidence="3" id="KW-1185">Reference proteome</keyword>
<gene>
    <name evidence="2" type="ORF">D9758_017695</name>
</gene>
<comment type="caution">
    <text evidence="2">The sequence shown here is derived from an EMBL/GenBank/DDBJ whole genome shotgun (WGS) entry which is preliminary data.</text>
</comment>
<dbReference type="AlphaFoldDB" id="A0A8H5BRQ7"/>
<evidence type="ECO:0000313" key="3">
    <source>
        <dbReference type="Proteomes" id="UP000559256"/>
    </source>
</evidence>
<protein>
    <submittedName>
        <fullName evidence="2">Uncharacterized protein</fullName>
    </submittedName>
</protein>
<name>A0A8H5BRQ7_9AGAR</name>
<organism evidence="2 3">
    <name type="scientific">Tetrapyrgos nigripes</name>
    <dbReference type="NCBI Taxonomy" id="182062"/>
    <lineage>
        <taxon>Eukaryota</taxon>
        <taxon>Fungi</taxon>
        <taxon>Dikarya</taxon>
        <taxon>Basidiomycota</taxon>
        <taxon>Agaricomycotina</taxon>
        <taxon>Agaricomycetes</taxon>
        <taxon>Agaricomycetidae</taxon>
        <taxon>Agaricales</taxon>
        <taxon>Marasmiineae</taxon>
        <taxon>Marasmiaceae</taxon>
        <taxon>Tetrapyrgos</taxon>
    </lineage>
</organism>
<reference evidence="2 3" key="1">
    <citation type="journal article" date="2020" name="ISME J.">
        <title>Uncovering the hidden diversity of litter-decomposition mechanisms in mushroom-forming fungi.</title>
        <authorList>
            <person name="Floudas D."/>
            <person name="Bentzer J."/>
            <person name="Ahren D."/>
            <person name="Johansson T."/>
            <person name="Persson P."/>
            <person name="Tunlid A."/>
        </authorList>
    </citation>
    <scope>NUCLEOTIDE SEQUENCE [LARGE SCALE GENOMIC DNA]</scope>
    <source>
        <strain evidence="2 3">CBS 291.85</strain>
    </source>
</reference>
<dbReference type="EMBL" id="JAACJM010000375">
    <property type="protein sequence ID" value="KAF5328011.1"/>
    <property type="molecule type" value="Genomic_DNA"/>
</dbReference>
<sequence>MAPSAVAFASSRVGQSSTISPLPGYPEDGLVEGYATVRNAGVPPEMGKGKRDYDVRRMGHEILHRSRQGGRIIWKTGSAVPVDKYGEEHQYRHNDSNALNRWKLSPPLLLPLPSTAIATTPQFCCGRSKIEASLYEGFGMKGVICQPAGVYWAESTGWSPHIEDGG</sequence>